<sequence length="274" mass="30851">MYIRDEQREPHLKMTTMGKGAITRTNNASPVASFTYCQPPRLCPLLRPTNALEPTVMSYRAPQSFPPLADVLKTISADFHTEFLKWMRGCAAQNDRQVSLTGIEAVITQLLDTIPPCGSVSTAEAARKMAPVPTVLESIEEVLGIDNWREPPFVWMVVSGLLRLMTVMESWKKEAQEAASLQAKAFDRIVDILQNIGGTFVKGIPQNEQRAQLREMFEECRHLMHGSNAVVPYLCSNNAEAKITEAGRLDRSRRKEYMSFASFFRYPLLCDHIA</sequence>
<gene>
    <name evidence="1" type="ORF">ARMGADRAFT_107307</name>
</gene>
<dbReference type="OrthoDB" id="10317246at2759"/>
<dbReference type="AlphaFoldDB" id="A0A2H3DI47"/>
<reference evidence="2" key="1">
    <citation type="journal article" date="2017" name="Nat. Ecol. Evol.">
        <title>Genome expansion and lineage-specific genetic innovations in the forest pathogenic fungi Armillaria.</title>
        <authorList>
            <person name="Sipos G."/>
            <person name="Prasanna A.N."/>
            <person name="Walter M.C."/>
            <person name="O'Connor E."/>
            <person name="Balint B."/>
            <person name="Krizsan K."/>
            <person name="Kiss B."/>
            <person name="Hess J."/>
            <person name="Varga T."/>
            <person name="Slot J."/>
            <person name="Riley R."/>
            <person name="Boka B."/>
            <person name="Rigling D."/>
            <person name="Barry K."/>
            <person name="Lee J."/>
            <person name="Mihaltcheva S."/>
            <person name="LaButti K."/>
            <person name="Lipzen A."/>
            <person name="Waldron R."/>
            <person name="Moloney N.M."/>
            <person name="Sperisen C."/>
            <person name="Kredics L."/>
            <person name="Vagvoelgyi C."/>
            <person name="Patrignani A."/>
            <person name="Fitzpatrick D."/>
            <person name="Nagy I."/>
            <person name="Doyle S."/>
            <person name="Anderson J.B."/>
            <person name="Grigoriev I.V."/>
            <person name="Gueldener U."/>
            <person name="Muensterkoetter M."/>
            <person name="Nagy L.G."/>
        </authorList>
    </citation>
    <scope>NUCLEOTIDE SEQUENCE [LARGE SCALE GENOMIC DNA]</scope>
    <source>
        <strain evidence="2">Ar21-2</strain>
    </source>
</reference>
<dbReference type="Proteomes" id="UP000217790">
    <property type="component" value="Unassembled WGS sequence"/>
</dbReference>
<name>A0A2H3DI47_ARMGA</name>
<proteinExistence type="predicted"/>
<protein>
    <submittedName>
        <fullName evidence="1">Uncharacterized protein</fullName>
    </submittedName>
</protein>
<accession>A0A2H3DI47</accession>
<organism evidence="1 2">
    <name type="scientific">Armillaria gallica</name>
    <name type="common">Bulbous honey fungus</name>
    <name type="synonym">Armillaria bulbosa</name>
    <dbReference type="NCBI Taxonomy" id="47427"/>
    <lineage>
        <taxon>Eukaryota</taxon>
        <taxon>Fungi</taxon>
        <taxon>Dikarya</taxon>
        <taxon>Basidiomycota</taxon>
        <taxon>Agaricomycotina</taxon>
        <taxon>Agaricomycetes</taxon>
        <taxon>Agaricomycetidae</taxon>
        <taxon>Agaricales</taxon>
        <taxon>Marasmiineae</taxon>
        <taxon>Physalacriaceae</taxon>
        <taxon>Armillaria</taxon>
    </lineage>
</organism>
<evidence type="ECO:0000313" key="1">
    <source>
        <dbReference type="EMBL" id="PBK93780.1"/>
    </source>
</evidence>
<dbReference type="InParanoid" id="A0A2H3DI47"/>
<keyword evidence="2" id="KW-1185">Reference proteome</keyword>
<dbReference type="EMBL" id="KZ293655">
    <property type="protein sequence ID" value="PBK93780.1"/>
    <property type="molecule type" value="Genomic_DNA"/>
</dbReference>
<evidence type="ECO:0000313" key="2">
    <source>
        <dbReference type="Proteomes" id="UP000217790"/>
    </source>
</evidence>